<feature type="domain" description="HTH marR-type" evidence="1">
    <location>
        <begin position="12"/>
        <end position="146"/>
    </location>
</feature>
<dbReference type="KEGG" id="dfc:DFI_01665"/>
<dbReference type="STRING" id="317577.GCA_000419625_00812"/>
<dbReference type="GO" id="GO:0006950">
    <property type="term" value="P:response to stress"/>
    <property type="evidence" value="ECO:0007669"/>
    <property type="project" value="TreeGrafter"/>
</dbReference>
<dbReference type="PANTHER" id="PTHR33164">
    <property type="entry name" value="TRANSCRIPTIONAL REGULATOR, MARR FAMILY"/>
    <property type="match status" value="1"/>
</dbReference>
<dbReference type="SUPFAM" id="SSF46785">
    <property type="entry name" value="Winged helix' DNA-binding domain"/>
    <property type="match status" value="1"/>
</dbReference>
<protein>
    <submittedName>
        <fullName evidence="2">MarR family transcriptional regulator</fullName>
    </submittedName>
</protein>
<sequence length="154" mass="17226">MSDAPTADPRLAHRAYLLLQQLAVRQRDETEQLLRSEQLTLTQLNILRILRGAGTQGLTCGEIGARLINRDPDVTRLLDRLEKQGLVERRRSAQDRRIVLSELSDAGREAVERLDAPLAALHSQQFAHLPEERLQGLVEHLREALGESAVTGGR</sequence>
<dbReference type="OrthoDB" id="67994at2"/>
<dbReference type="InterPro" id="IPR000835">
    <property type="entry name" value="HTH_MarR-typ"/>
</dbReference>
<evidence type="ECO:0000313" key="3">
    <source>
        <dbReference type="Proteomes" id="UP000259030"/>
    </source>
</evidence>
<dbReference type="Gene3D" id="1.10.10.10">
    <property type="entry name" value="Winged helix-like DNA-binding domain superfamily/Winged helix DNA-binding domain"/>
    <property type="match status" value="1"/>
</dbReference>
<keyword evidence="3" id="KW-1185">Reference proteome</keyword>
<dbReference type="Proteomes" id="UP000259030">
    <property type="component" value="Chromosome"/>
</dbReference>
<proteinExistence type="predicted"/>
<dbReference type="Pfam" id="PF01047">
    <property type="entry name" value="MarR"/>
    <property type="match status" value="1"/>
</dbReference>
<dbReference type="PROSITE" id="PS50995">
    <property type="entry name" value="HTH_MARR_2"/>
    <property type="match status" value="1"/>
</dbReference>
<dbReference type="InterPro" id="IPR039422">
    <property type="entry name" value="MarR/SlyA-like"/>
</dbReference>
<dbReference type="SMART" id="SM00347">
    <property type="entry name" value="HTH_MARR"/>
    <property type="match status" value="1"/>
</dbReference>
<dbReference type="AlphaFoldDB" id="A0A221STB7"/>
<reference evidence="2 3" key="1">
    <citation type="submission" date="2017-05" db="EMBL/GenBank/DDBJ databases">
        <title>The complete genome sequence of Deinococcus ficus isolated from the rhizosphere of the Ficus religiosa L. in Taiwan.</title>
        <authorList>
            <person name="Wu K.-M."/>
            <person name="Liao T.-L."/>
            <person name="Liu Y.-M."/>
            <person name="Young C.-C."/>
            <person name="Tsai S.-F."/>
        </authorList>
    </citation>
    <scope>NUCLEOTIDE SEQUENCE [LARGE SCALE GENOMIC DNA]</scope>
    <source>
        <strain evidence="2 3">CC-FR2-10</strain>
    </source>
</reference>
<dbReference type="PRINTS" id="PR00598">
    <property type="entry name" value="HTHMARR"/>
</dbReference>
<dbReference type="PANTHER" id="PTHR33164:SF101">
    <property type="entry name" value="TRANSCRIPTIONAL REPRESSOR MPRA"/>
    <property type="match status" value="1"/>
</dbReference>
<gene>
    <name evidence="2" type="ORF">DFI_01665</name>
</gene>
<evidence type="ECO:0000313" key="2">
    <source>
        <dbReference type="EMBL" id="ASN79883.1"/>
    </source>
</evidence>
<evidence type="ECO:0000259" key="1">
    <source>
        <dbReference type="PROSITE" id="PS50995"/>
    </source>
</evidence>
<dbReference type="GO" id="GO:0003700">
    <property type="term" value="F:DNA-binding transcription factor activity"/>
    <property type="evidence" value="ECO:0007669"/>
    <property type="project" value="InterPro"/>
</dbReference>
<name>A0A221STB7_9DEIO</name>
<dbReference type="EMBL" id="CP021081">
    <property type="protein sequence ID" value="ASN79883.1"/>
    <property type="molecule type" value="Genomic_DNA"/>
</dbReference>
<accession>A0A221STB7</accession>
<dbReference type="InterPro" id="IPR036388">
    <property type="entry name" value="WH-like_DNA-bd_sf"/>
</dbReference>
<dbReference type="RefSeq" id="WP_022800420.1">
    <property type="nucleotide sequence ID" value="NZ_ATTJ01000001.1"/>
</dbReference>
<dbReference type="InterPro" id="IPR036390">
    <property type="entry name" value="WH_DNA-bd_sf"/>
</dbReference>
<organism evidence="2 3">
    <name type="scientific">Deinococcus ficus</name>
    <dbReference type="NCBI Taxonomy" id="317577"/>
    <lineage>
        <taxon>Bacteria</taxon>
        <taxon>Thermotogati</taxon>
        <taxon>Deinococcota</taxon>
        <taxon>Deinococci</taxon>
        <taxon>Deinococcales</taxon>
        <taxon>Deinococcaceae</taxon>
        <taxon>Deinococcus</taxon>
    </lineage>
</organism>